<dbReference type="Proteomes" id="UP001595752">
    <property type="component" value="Unassembled WGS sequence"/>
</dbReference>
<protein>
    <submittedName>
        <fullName evidence="1">DUF1806 family protein</fullName>
    </submittedName>
</protein>
<evidence type="ECO:0000313" key="2">
    <source>
        <dbReference type="Proteomes" id="UP001595752"/>
    </source>
</evidence>
<evidence type="ECO:0000313" key="1">
    <source>
        <dbReference type="EMBL" id="MFC3885509.1"/>
    </source>
</evidence>
<accession>A0ABV8B8J2</accession>
<dbReference type="EMBL" id="JBHRZT010000072">
    <property type="protein sequence ID" value="MFC3885509.1"/>
    <property type="molecule type" value="Genomic_DNA"/>
</dbReference>
<gene>
    <name evidence="1" type="ORF">ACFOU2_19345</name>
</gene>
<dbReference type="SUPFAM" id="SSF89442">
    <property type="entry name" value="Hypothetical protein YojF"/>
    <property type="match status" value="1"/>
</dbReference>
<dbReference type="Pfam" id="PF08830">
    <property type="entry name" value="DUF1806"/>
    <property type="match status" value="1"/>
</dbReference>
<dbReference type="RefSeq" id="WP_377917926.1">
    <property type="nucleotide sequence ID" value="NZ_JBHRZT010000072.1"/>
</dbReference>
<proteinExistence type="predicted"/>
<dbReference type="Gene3D" id="2.70.180.10">
    <property type="entry name" value="Hypothetical protein YojF"/>
    <property type="match status" value="1"/>
</dbReference>
<sequence length="103" mass="11857">MEPISSELLLTKLQQWIGKNIYIHIEINPGGYFRNGKALLDRVHIKGHGSFRVFLELDQHQSIIHVDDLTHMSIADELVIVTGYDTYDRLARTLEISSRPFPI</sequence>
<reference evidence="2" key="1">
    <citation type="journal article" date="2019" name="Int. J. Syst. Evol. Microbiol.">
        <title>The Global Catalogue of Microorganisms (GCM) 10K type strain sequencing project: providing services to taxonomists for standard genome sequencing and annotation.</title>
        <authorList>
            <consortium name="The Broad Institute Genomics Platform"/>
            <consortium name="The Broad Institute Genome Sequencing Center for Infectious Disease"/>
            <person name="Wu L."/>
            <person name="Ma J."/>
        </authorList>
    </citation>
    <scope>NUCLEOTIDE SEQUENCE [LARGE SCALE GENOMIC DNA]</scope>
    <source>
        <strain evidence="2">CCUG 61889</strain>
    </source>
</reference>
<comment type="caution">
    <text evidence="1">The sequence shown here is derived from an EMBL/GenBank/DDBJ whole genome shotgun (WGS) entry which is preliminary data.</text>
</comment>
<keyword evidence="2" id="KW-1185">Reference proteome</keyword>
<name>A0ABV8B8J2_9BACI</name>
<organism evidence="1 2">
    <name type="scientific">Bacillus songklensis</name>
    <dbReference type="NCBI Taxonomy" id="1069116"/>
    <lineage>
        <taxon>Bacteria</taxon>
        <taxon>Bacillati</taxon>
        <taxon>Bacillota</taxon>
        <taxon>Bacilli</taxon>
        <taxon>Bacillales</taxon>
        <taxon>Bacillaceae</taxon>
        <taxon>Bacillus</taxon>
    </lineage>
</organism>
<dbReference type="InterPro" id="IPR036492">
    <property type="entry name" value="YojF_sf"/>
</dbReference>
<dbReference type="InterPro" id="IPR014934">
    <property type="entry name" value="DUF1806"/>
</dbReference>